<protein>
    <recommendedName>
        <fullName evidence="6">Oxidoreductase</fullName>
    </recommendedName>
</protein>
<sequence>MENKINVGIIGASWFADLWFLPVLTKHPHVRVAAICSKNGENARKMAGKYDIPSVYTSAIEMMDTEKLEGVCIITPNNLHYPLAMEAMKRGIHVLCEKPLALDGKQSSEMAQTAIEKNLVHSVNFSVREHPGVQYLRQAIREGAIGQYLEGRFEYTGDYGLGGSPGWRGAVSEAGAGGVLQDLGSHLIDLAQYVLEEPITAVAASIRCLEAGRLVNFKERKNRDQAADSIYAQVEFAEGGHAAFQTSWVRSQGNGGQSIAIELYGTGGALQLTATGYGYRLYTAKAGETLQPIELPTALPWDLAAEPSEDRFRPYRNSEKNEAWKWASAVFAAEKGDHASHEELAGFDDADHVQQVIDAFLLSAEHGSKEKVAK</sequence>
<reference evidence="4 5" key="1">
    <citation type="submission" date="2018-11" db="EMBL/GenBank/DDBJ databases">
        <title>Complete genome sequence of Paenibacillus baekrokdamisoli strain KCTC 33723.</title>
        <authorList>
            <person name="Kang S.W."/>
            <person name="Lee K.C."/>
            <person name="Kim K.K."/>
            <person name="Kim J.S."/>
            <person name="Kim D.S."/>
            <person name="Ko S.H."/>
            <person name="Yang S.H."/>
            <person name="Lee J.S."/>
        </authorList>
    </citation>
    <scope>NUCLEOTIDE SEQUENCE [LARGE SCALE GENOMIC DNA]</scope>
    <source>
        <strain evidence="4 5">KCTC 33723</strain>
    </source>
</reference>
<dbReference type="InterPro" id="IPR055170">
    <property type="entry name" value="GFO_IDH_MocA-like_dom"/>
</dbReference>
<dbReference type="AlphaFoldDB" id="A0A3G9JFR4"/>
<dbReference type="KEGG" id="pbk:Back11_33490"/>
<dbReference type="Gene3D" id="3.40.50.720">
    <property type="entry name" value="NAD(P)-binding Rossmann-like Domain"/>
    <property type="match status" value="1"/>
</dbReference>
<organism evidence="4 5">
    <name type="scientific">Paenibacillus baekrokdamisoli</name>
    <dbReference type="NCBI Taxonomy" id="1712516"/>
    <lineage>
        <taxon>Bacteria</taxon>
        <taxon>Bacillati</taxon>
        <taxon>Bacillota</taxon>
        <taxon>Bacilli</taxon>
        <taxon>Bacillales</taxon>
        <taxon>Paenibacillaceae</taxon>
        <taxon>Paenibacillus</taxon>
    </lineage>
</organism>
<evidence type="ECO:0000259" key="2">
    <source>
        <dbReference type="Pfam" id="PF01408"/>
    </source>
</evidence>
<dbReference type="Pfam" id="PF22725">
    <property type="entry name" value="GFO_IDH_MocA_C3"/>
    <property type="match status" value="1"/>
</dbReference>
<dbReference type="RefSeq" id="WP_125659388.1">
    <property type="nucleotide sequence ID" value="NZ_AP019308.1"/>
</dbReference>
<dbReference type="EMBL" id="AP019308">
    <property type="protein sequence ID" value="BBH22004.1"/>
    <property type="molecule type" value="Genomic_DNA"/>
</dbReference>
<evidence type="ECO:0000313" key="5">
    <source>
        <dbReference type="Proteomes" id="UP000275368"/>
    </source>
</evidence>
<evidence type="ECO:0008006" key="6">
    <source>
        <dbReference type="Google" id="ProtNLM"/>
    </source>
</evidence>
<dbReference type="Proteomes" id="UP000275368">
    <property type="component" value="Chromosome"/>
</dbReference>
<dbReference type="SUPFAM" id="SSF51735">
    <property type="entry name" value="NAD(P)-binding Rossmann-fold domains"/>
    <property type="match status" value="1"/>
</dbReference>
<dbReference type="GO" id="GO:0000166">
    <property type="term" value="F:nucleotide binding"/>
    <property type="evidence" value="ECO:0007669"/>
    <property type="project" value="InterPro"/>
</dbReference>
<evidence type="ECO:0000259" key="3">
    <source>
        <dbReference type="Pfam" id="PF22725"/>
    </source>
</evidence>
<accession>A0A3G9JFR4</accession>
<dbReference type="Gene3D" id="3.30.360.10">
    <property type="entry name" value="Dihydrodipicolinate Reductase, domain 2"/>
    <property type="match status" value="1"/>
</dbReference>
<dbReference type="PANTHER" id="PTHR43818:SF11">
    <property type="entry name" value="BCDNA.GH03377"/>
    <property type="match status" value="1"/>
</dbReference>
<gene>
    <name evidence="4" type="ORF">Back11_33490</name>
</gene>
<dbReference type="PANTHER" id="PTHR43818">
    <property type="entry name" value="BCDNA.GH03377"/>
    <property type="match status" value="1"/>
</dbReference>
<dbReference type="InterPro" id="IPR050463">
    <property type="entry name" value="Gfo/Idh/MocA_oxidrdct_glycsds"/>
</dbReference>
<name>A0A3G9JFR4_9BACL</name>
<keyword evidence="1" id="KW-0560">Oxidoreductase</keyword>
<dbReference type="InterPro" id="IPR000683">
    <property type="entry name" value="Gfo/Idh/MocA-like_OxRdtase_N"/>
</dbReference>
<dbReference type="OrthoDB" id="9815825at2"/>
<evidence type="ECO:0000313" key="4">
    <source>
        <dbReference type="EMBL" id="BBH22004.1"/>
    </source>
</evidence>
<dbReference type="InterPro" id="IPR036291">
    <property type="entry name" value="NAD(P)-bd_dom_sf"/>
</dbReference>
<feature type="domain" description="Gfo/Idh/MocA-like oxidoreductase N-terminal" evidence="2">
    <location>
        <begin position="5"/>
        <end position="125"/>
    </location>
</feature>
<proteinExistence type="predicted"/>
<feature type="domain" description="GFO/IDH/MocA-like oxidoreductase" evidence="3">
    <location>
        <begin position="133"/>
        <end position="270"/>
    </location>
</feature>
<dbReference type="GO" id="GO:0016491">
    <property type="term" value="F:oxidoreductase activity"/>
    <property type="evidence" value="ECO:0007669"/>
    <property type="project" value="UniProtKB-KW"/>
</dbReference>
<keyword evidence="5" id="KW-1185">Reference proteome</keyword>
<dbReference type="Pfam" id="PF01408">
    <property type="entry name" value="GFO_IDH_MocA"/>
    <property type="match status" value="1"/>
</dbReference>
<dbReference type="SUPFAM" id="SSF55347">
    <property type="entry name" value="Glyceraldehyde-3-phosphate dehydrogenase-like, C-terminal domain"/>
    <property type="match status" value="1"/>
</dbReference>
<evidence type="ECO:0000256" key="1">
    <source>
        <dbReference type="ARBA" id="ARBA00023002"/>
    </source>
</evidence>